<feature type="transmembrane region" description="Helical" evidence="1">
    <location>
        <begin position="129"/>
        <end position="151"/>
    </location>
</feature>
<dbReference type="EMBL" id="QDDR01000001">
    <property type="protein sequence ID" value="PVE49139.1"/>
    <property type="molecule type" value="Genomic_DNA"/>
</dbReference>
<feature type="transmembrane region" description="Helical" evidence="1">
    <location>
        <begin position="20"/>
        <end position="38"/>
    </location>
</feature>
<proteinExistence type="predicted"/>
<dbReference type="OrthoDB" id="5186924at2"/>
<accession>A0A2T7UX52</accession>
<feature type="domain" description="DUF1468" evidence="2">
    <location>
        <begin position="23"/>
        <end position="154"/>
    </location>
</feature>
<sequence length="160" mass="16906">MSHPDPIPTMPRSVPGLVQRALGGGLVLALGAALLVIARDYPMGRLYDMGPGFVPVWTGVALCLMGLAILIADLRPQPDLAMPGLHWRGLIFVSASILAFAGLIQPAGLVPAMFAAVAISKFGDSTNRVLPILIYAVLAALGGWALFLVALELPIRAFWR</sequence>
<name>A0A2T7UX52_9RHOB</name>
<evidence type="ECO:0000313" key="3">
    <source>
        <dbReference type="EMBL" id="PVE49139.1"/>
    </source>
</evidence>
<keyword evidence="1" id="KW-0812">Transmembrane</keyword>
<feature type="transmembrane region" description="Helical" evidence="1">
    <location>
        <begin position="50"/>
        <end position="71"/>
    </location>
</feature>
<reference evidence="3 4" key="1">
    <citation type="journal article" date="2011" name="Syst. Appl. Microbiol.">
        <title>Defluviimonas denitrificans gen. nov., sp. nov., and Pararhodobacter aggregans gen. nov., sp. nov., non-phototrophic Rhodobacteraceae from the biofilter of a marine aquaculture.</title>
        <authorList>
            <person name="Foesel B.U."/>
            <person name="Drake H.L."/>
            <person name="Schramm A."/>
        </authorList>
    </citation>
    <scope>NUCLEOTIDE SEQUENCE [LARGE SCALE GENOMIC DNA]</scope>
    <source>
        <strain evidence="3 4">D1-19</strain>
    </source>
</reference>
<dbReference type="AlphaFoldDB" id="A0A2T7UX52"/>
<evidence type="ECO:0000313" key="4">
    <source>
        <dbReference type="Proteomes" id="UP000244810"/>
    </source>
</evidence>
<evidence type="ECO:0000256" key="1">
    <source>
        <dbReference type="SAM" id="Phobius"/>
    </source>
</evidence>
<keyword evidence="1" id="KW-0472">Membrane</keyword>
<keyword evidence="1" id="KW-1133">Transmembrane helix</keyword>
<dbReference type="Pfam" id="PF07331">
    <property type="entry name" value="TctB"/>
    <property type="match status" value="1"/>
</dbReference>
<gene>
    <name evidence="3" type="ORF">DDE23_01665</name>
</gene>
<keyword evidence="4" id="KW-1185">Reference proteome</keyword>
<evidence type="ECO:0000259" key="2">
    <source>
        <dbReference type="Pfam" id="PF07331"/>
    </source>
</evidence>
<dbReference type="RefSeq" id="WP_107749642.1">
    <property type="nucleotide sequence ID" value="NZ_QBKF01000001.1"/>
</dbReference>
<dbReference type="InterPro" id="IPR009936">
    <property type="entry name" value="DUF1468"/>
</dbReference>
<organism evidence="3 4">
    <name type="scientific">Pararhodobacter aggregans</name>
    <dbReference type="NCBI Taxonomy" id="404875"/>
    <lineage>
        <taxon>Bacteria</taxon>
        <taxon>Pseudomonadati</taxon>
        <taxon>Pseudomonadota</taxon>
        <taxon>Alphaproteobacteria</taxon>
        <taxon>Rhodobacterales</taxon>
        <taxon>Paracoccaceae</taxon>
        <taxon>Pararhodobacter</taxon>
    </lineage>
</organism>
<comment type="caution">
    <text evidence="3">The sequence shown here is derived from an EMBL/GenBank/DDBJ whole genome shotgun (WGS) entry which is preliminary data.</text>
</comment>
<protein>
    <recommendedName>
        <fullName evidence="2">DUF1468 domain-containing protein</fullName>
    </recommendedName>
</protein>
<dbReference type="Proteomes" id="UP000244810">
    <property type="component" value="Unassembled WGS sequence"/>
</dbReference>
<feature type="transmembrane region" description="Helical" evidence="1">
    <location>
        <begin position="91"/>
        <end position="117"/>
    </location>
</feature>